<evidence type="ECO:0000259" key="2">
    <source>
        <dbReference type="Pfam" id="PF03795"/>
    </source>
</evidence>
<name>A0A934S4J5_9BACT</name>
<protein>
    <recommendedName>
        <fullName evidence="2">YCII-related domain-containing protein</fullName>
    </recommendedName>
</protein>
<evidence type="ECO:0000256" key="1">
    <source>
        <dbReference type="ARBA" id="ARBA00007689"/>
    </source>
</evidence>
<dbReference type="RefSeq" id="WP_200269502.1">
    <property type="nucleotide sequence ID" value="NZ_JAENIJ010000010.1"/>
</dbReference>
<dbReference type="InterPro" id="IPR005545">
    <property type="entry name" value="YCII"/>
</dbReference>
<dbReference type="InterPro" id="IPR011008">
    <property type="entry name" value="Dimeric_a/b-barrel"/>
</dbReference>
<keyword evidence="4" id="KW-1185">Reference proteome</keyword>
<dbReference type="AlphaFoldDB" id="A0A934S4J5"/>
<feature type="domain" description="YCII-related" evidence="2">
    <location>
        <begin position="29"/>
        <end position="117"/>
    </location>
</feature>
<gene>
    <name evidence="3" type="ORF">JIN85_08245</name>
</gene>
<accession>A0A934S4J5</accession>
<dbReference type="Gene3D" id="3.30.70.1060">
    <property type="entry name" value="Dimeric alpha+beta barrel"/>
    <property type="match status" value="1"/>
</dbReference>
<reference evidence="3" key="1">
    <citation type="submission" date="2021-01" db="EMBL/GenBank/DDBJ databases">
        <title>Modified the classification status of verrucomicrobia.</title>
        <authorList>
            <person name="Feng X."/>
        </authorList>
    </citation>
    <scope>NUCLEOTIDE SEQUENCE</scope>
    <source>
        <strain evidence="3">KCTC 22041</strain>
    </source>
</reference>
<dbReference type="Pfam" id="PF03795">
    <property type="entry name" value="YCII"/>
    <property type="match status" value="1"/>
</dbReference>
<comment type="caution">
    <text evidence="3">The sequence shown here is derived from an EMBL/GenBank/DDBJ whole genome shotgun (WGS) entry which is preliminary data.</text>
</comment>
<evidence type="ECO:0000313" key="3">
    <source>
        <dbReference type="EMBL" id="MBK1882401.1"/>
    </source>
</evidence>
<sequence length="137" mass="14970">MNSNDTSTDKSEFLLLFRGTDWHHGLSPDQIQSIMESWGKWFTELSESGKLVSGHPLENQGVIISGKSGQVADGPFTESKESVGGYFYLKVASLDEAVAIGHNCPVLAYGVEVEVRPVAAACPMQRMMDEMKEMALS</sequence>
<dbReference type="PANTHER" id="PTHR35174:SF3">
    <property type="entry name" value="BLL7171 PROTEIN"/>
    <property type="match status" value="1"/>
</dbReference>
<dbReference type="EMBL" id="JAENIJ010000010">
    <property type="protein sequence ID" value="MBK1882401.1"/>
    <property type="molecule type" value="Genomic_DNA"/>
</dbReference>
<evidence type="ECO:0000313" key="4">
    <source>
        <dbReference type="Proteomes" id="UP000603141"/>
    </source>
</evidence>
<dbReference type="PANTHER" id="PTHR35174">
    <property type="entry name" value="BLL7171 PROTEIN-RELATED"/>
    <property type="match status" value="1"/>
</dbReference>
<dbReference type="SUPFAM" id="SSF54909">
    <property type="entry name" value="Dimeric alpha+beta barrel"/>
    <property type="match status" value="1"/>
</dbReference>
<organism evidence="3 4">
    <name type="scientific">Luteolibacter pohnpeiensis</name>
    <dbReference type="NCBI Taxonomy" id="454153"/>
    <lineage>
        <taxon>Bacteria</taxon>
        <taxon>Pseudomonadati</taxon>
        <taxon>Verrucomicrobiota</taxon>
        <taxon>Verrucomicrobiia</taxon>
        <taxon>Verrucomicrobiales</taxon>
        <taxon>Verrucomicrobiaceae</taxon>
        <taxon>Luteolibacter</taxon>
    </lineage>
</organism>
<proteinExistence type="inferred from homology"/>
<comment type="similarity">
    <text evidence="1">Belongs to the YciI family.</text>
</comment>
<dbReference type="Proteomes" id="UP000603141">
    <property type="component" value="Unassembled WGS sequence"/>
</dbReference>